<accession>A0A399F4F8</accession>
<dbReference type="AlphaFoldDB" id="A0A399F4F8"/>
<reference evidence="6 7" key="1">
    <citation type="submission" date="2018-08" db="EMBL/GenBank/DDBJ databases">
        <title>Meiothermus granaticius genome AF-68 sequencing project.</title>
        <authorList>
            <person name="Da Costa M.S."/>
            <person name="Albuquerque L."/>
            <person name="Raposo P."/>
            <person name="Froufe H.J.C."/>
            <person name="Barroso C.S."/>
            <person name="Egas C."/>
        </authorList>
    </citation>
    <scope>NUCLEOTIDE SEQUENCE [LARGE SCALE GENOMIC DNA]</scope>
    <source>
        <strain evidence="6 7">AF-68</strain>
    </source>
</reference>
<dbReference type="Gene3D" id="1.20.120.1630">
    <property type="match status" value="1"/>
</dbReference>
<evidence type="ECO:0000256" key="1">
    <source>
        <dbReference type="ARBA" id="ARBA00004141"/>
    </source>
</evidence>
<dbReference type="PANTHER" id="PTHR43847">
    <property type="entry name" value="BLL3993 PROTEIN"/>
    <property type="match status" value="1"/>
</dbReference>
<dbReference type="Proteomes" id="UP000266178">
    <property type="component" value="Unassembled WGS sequence"/>
</dbReference>
<comment type="caution">
    <text evidence="6">The sequence shown here is derived from an EMBL/GenBank/DDBJ whole genome shotgun (WGS) entry which is preliminary data.</text>
</comment>
<protein>
    <submittedName>
        <fullName evidence="6">Isoprenylcysteine carboxyl methyltransferase (ICMT) family protein</fullName>
    </submittedName>
</protein>
<dbReference type="InterPro" id="IPR052527">
    <property type="entry name" value="Metal_cation-efflux_comp"/>
</dbReference>
<keyword evidence="4 5" id="KW-0472">Membrane</keyword>
<dbReference type="EMBL" id="QWLB01000038">
    <property type="protein sequence ID" value="RIH91574.1"/>
    <property type="molecule type" value="Genomic_DNA"/>
</dbReference>
<dbReference type="RefSeq" id="WP_119357967.1">
    <property type="nucleotide sequence ID" value="NZ_BJXM01000001.1"/>
</dbReference>
<evidence type="ECO:0000256" key="5">
    <source>
        <dbReference type="SAM" id="Phobius"/>
    </source>
</evidence>
<organism evidence="6 7">
    <name type="scientific">Meiothermus granaticius NBRC 107808</name>
    <dbReference type="NCBI Taxonomy" id="1227551"/>
    <lineage>
        <taxon>Bacteria</taxon>
        <taxon>Thermotogati</taxon>
        <taxon>Deinococcota</taxon>
        <taxon>Deinococci</taxon>
        <taxon>Thermales</taxon>
        <taxon>Thermaceae</taxon>
        <taxon>Meiothermus</taxon>
    </lineage>
</organism>
<dbReference type="InterPro" id="IPR007269">
    <property type="entry name" value="ICMT_MeTrfase"/>
</dbReference>
<evidence type="ECO:0000256" key="3">
    <source>
        <dbReference type="ARBA" id="ARBA00022989"/>
    </source>
</evidence>
<dbReference type="GO" id="GO:0004671">
    <property type="term" value="F:protein C-terminal S-isoprenylcysteine carboxyl O-methyltransferase activity"/>
    <property type="evidence" value="ECO:0007669"/>
    <property type="project" value="InterPro"/>
</dbReference>
<comment type="subcellular location">
    <subcellularLocation>
        <location evidence="1">Membrane</location>
        <topology evidence="1">Multi-pass membrane protein</topology>
    </subcellularLocation>
</comment>
<feature type="transmembrane region" description="Helical" evidence="5">
    <location>
        <begin position="41"/>
        <end position="58"/>
    </location>
</feature>
<dbReference type="GO" id="GO:0016020">
    <property type="term" value="C:membrane"/>
    <property type="evidence" value="ECO:0007669"/>
    <property type="project" value="UniProtKB-SubCell"/>
</dbReference>
<keyword evidence="6" id="KW-0808">Transferase</keyword>
<sequence length="168" mass="19042">MLALWVALIAVGIQRGTELWLARKNQAWALAQGAKEYGQRHYFLFFGLHLGWMLGWFVEGSLRHSISPHWEGWLGLFLAAQGLRYWAIASLGPYWNTRILIVPNAQRVRRGPYRFMAHPNYLAVGLELLALPLIFDAWITALVASLLNALLLLGVRIPAEEQALRELG</sequence>
<evidence type="ECO:0000313" key="6">
    <source>
        <dbReference type="EMBL" id="RIH91574.1"/>
    </source>
</evidence>
<dbReference type="GO" id="GO:0032259">
    <property type="term" value="P:methylation"/>
    <property type="evidence" value="ECO:0007669"/>
    <property type="project" value="UniProtKB-KW"/>
</dbReference>
<evidence type="ECO:0000256" key="4">
    <source>
        <dbReference type="ARBA" id="ARBA00023136"/>
    </source>
</evidence>
<feature type="transmembrane region" description="Helical" evidence="5">
    <location>
        <begin position="70"/>
        <end position="88"/>
    </location>
</feature>
<keyword evidence="6" id="KW-0489">Methyltransferase</keyword>
<keyword evidence="7" id="KW-1185">Reference proteome</keyword>
<evidence type="ECO:0000313" key="7">
    <source>
        <dbReference type="Proteomes" id="UP000266178"/>
    </source>
</evidence>
<keyword evidence="3 5" id="KW-1133">Transmembrane helix</keyword>
<dbReference type="OrthoDB" id="7203053at2"/>
<feature type="transmembrane region" description="Helical" evidence="5">
    <location>
        <begin position="129"/>
        <end position="155"/>
    </location>
</feature>
<proteinExistence type="predicted"/>
<dbReference type="Pfam" id="PF04140">
    <property type="entry name" value="ICMT"/>
    <property type="match status" value="1"/>
</dbReference>
<keyword evidence="2 5" id="KW-0812">Transmembrane</keyword>
<dbReference type="PANTHER" id="PTHR43847:SF1">
    <property type="entry name" value="BLL3993 PROTEIN"/>
    <property type="match status" value="1"/>
</dbReference>
<gene>
    <name evidence="6" type="ORF">Mgrana_02514</name>
</gene>
<name>A0A399F4F8_9DEIN</name>
<evidence type="ECO:0000256" key="2">
    <source>
        <dbReference type="ARBA" id="ARBA00022692"/>
    </source>
</evidence>